<feature type="binding site" evidence="5">
    <location>
        <position position="142"/>
    </location>
    <ligand>
        <name>ATP</name>
        <dbReference type="ChEBI" id="CHEBI:30616"/>
    </ligand>
</feature>
<proteinExistence type="predicted"/>
<evidence type="ECO:0000256" key="2">
    <source>
        <dbReference type="ARBA" id="ARBA00022741"/>
    </source>
</evidence>
<name>A0A517NI99_9BACT</name>
<dbReference type="EMBL" id="CP036525">
    <property type="protein sequence ID" value="QDT06783.1"/>
    <property type="molecule type" value="Genomic_DNA"/>
</dbReference>
<keyword evidence="2 5" id="KW-0547">Nucleotide-binding</keyword>
<evidence type="ECO:0000313" key="9">
    <source>
        <dbReference type="EMBL" id="QDT06783.1"/>
    </source>
</evidence>
<organism evidence="9 10">
    <name type="scientific">Rubripirellula lacrimiformis</name>
    <dbReference type="NCBI Taxonomy" id="1930273"/>
    <lineage>
        <taxon>Bacteria</taxon>
        <taxon>Pseudomonadati</taxon>
        <taxon>Planctomycetota</taxon>
        <taxon>Planctomycetia</taxon>
        <taxon>Pirellulales</taxon>
        <taxon>Pirellulaceae</taxon>
        <taxon>Rubripirellula</taxon>
    </lineage>
</organism>
<reference evidence="9 10" key="1">
    <citation type="submission" date="2019-02" db="EMBL/GenBank/DDBJ databases">
        <title>Deep-cultivation of Planctomycetes and their phenomic and genomic characterization uncovers novel biology.</title>
        <authorList>
            <person name="Wiegand S."/>
            <person name="Jogler M."/>
            <person name="Boedeker C."/>
            <person name="Pinto D."/>
            <person name="Vollmers J."/>
            <person name="Rivas-Marin E."/>
            <person name="Kohn T."/>
            <person name="Peeters S.H."/>
            <person name="Heuer A."/>
            <person name="Rast P."/>
            <person name="Oberbeckmann S."/>
            <person name="Bunk B."/>
            <person name="Jeske O."/>
            <person name="Meyerdierks A."/>
            <person name="Storesund J.E."/>
            <person name="Kallscheuer N."/>
            <person name="Luecker S."/>
            <person name="Lage O.M."/>
            <person name="Pohl T."/>
            <person name="Merkel B.J."/>
            <person name="Hornburger P."/>
            <person name="Mueller R.-W."/>
            <person name="Bruemmer F."/>
            <person name="Labrenz M."/>
            <person name="Spormann A.M."/>
            <person name="Op den Camp H."/>
            <person name="Overmann J."/>
            <person name="Amann R."/>
            <person name="Jetten M.S.M."/>
            <person name="Mascher T."/>
            <person name="Medema M.H."/>
            <person name="Devos D.P."/>
            <person name="Kaster A.-K."/>
            <person name="Ovreas L."/>
            <person name="Rohde M."/>
            <person name="Galperin M.Y."/>
            <person name="Jogler C."/>
        </authorList>
    </citation>
    <scope>NUCLEOTIDE SEQUENCE [LARGE SCALE GENOMIC DNA]</scope>
    <source>
        <strain evidence="9 10">K22_7</strain>
    </source>
</reference>
<feature type="transmembrane region" description="Helical" evidence="7">
    <location>
        <begin position="458"/>
        <end position="480"/>
    </location>
</feature>
<evidence type="ECO:0000256" key="5">
    <source>
        <dbReference type="PROSITE-ProRule" id="PRU10141"/>
    </source>
</evidence>
<keyword evidence="10" id="KW-1185">Reference proteome</keyword>
<evidence type="ECO:0000256" key="4">
    <source>
        <dbReference type="ARBA" id="ARBA00022840"/>
    </source>
</evidence>
<dbReference type="InterPro" id="IPR000719">
    <property type="entry name" value="Prot_kinase_dom"/>
</dbReference>
<dbReference type="GO" id="GO:0004674">
    <property type="term" value="F:protein serine/threonine kinase activity"/>
    <property type="evidence" value="ECO:0007669"/>
    <property type="project" value="UniProtKB-EC"/>
</dbReference>
<evidence type="ECO:0000256" key="7">
    <source>
        <dbReference type="SAM" id="Phobius"/>
    </source>
</evidence>
<gene>
    <name evidence="9" type="primary">prkC_22</name>
    <name evidence="9" type="ORF">K227x_51990</name>
</gene>
<dbReference type="SUPFAM" id="SSF56112">
    <property type="entry name" value="Protein kinase-like (PK-like)"/>
    <property type="match status" value="1"/>
</dbReference>
<dbReference type="Gene3D" id="1.10.510.10">
    <property type="entry name" value="Transferase(Phosphotransferase) domain 1"/>
    <property type="match status" value="1"/>
</dbReference>
<dbReference type="EC" id="2.7.11.1" evidence="9"/>
<sequence length="484" mass="51932">MDPACGCDSSRGGSCEKKSVGHLHSAQSGAGPYLSLLFSKEADINASPTPPTFEEAAIRSGLVSASRFAKAVDIAGTRAPEAVAEALVNSGVITRYQANQLREGRTKLTLGPYLITDFIGQGGMGRVFKAVHQVMGRECAVKVLPREKSTHESRDSFRREVRLQAGLDSPYVVRAFDAGQDGKVHYLVTEYVPGTDLRRLVRTNGPLTMGEAALIISQVAMGLQYAHDLGLIHRDIKPGNILVTPDGHAKLSDIGLAAWSMGLEDDPRAGKIVGTADYLSPEQIREPLTVGPLSDIYALGCTLYYTVTGKVPFPGGDSRSKCRRHCEETPWHPRNLTPDLSEDFVDVIADMMEKDPARRIQSAAEVAERLEPWASAASALTPEQADSGADHRQWTPPPPPHEPSQIRELPDHPQLSGSGAATLELEGSQHSDASLGSIPVGFELDAVPVRRRSHALPIAIALAIAVPISLLVGAIIGFVLHGRL</sequence>
<feature type="domain" description="Protein kinase" evidence="8">
    <location>
        <begin position="113"/>
        <end position="374"/>
    </location>
</feature>
<dbReference type="PANTHER" id="PTHR43289:SF6">
    <property type="entry name" value="SERINE_THREONINE-PROTEIN KINASE NEKL-3"/>
    <property type="match status" value="1"/>
</dbReference>
<evidence type="ECO:0000256" key="3">
    <source>
        <dbReference type="ARBA" id="ARBA00022777"/>
    </source>
</evidence>
<dbReference type="KEGG" id="rlc:K227x_51990"/>
<evidence type="ECO:0000259" key="8">
    <source>
        <dbReference type="PROSITE" id="PS50011"/>
    </source>
</evidence>
<dbReference type="PROSITE" id="PS50011">
    <property type="entry name" value="PROTEIN_KINASE_DOM"/>
    <property type="match status" value="1"/>
</dbReference>
<dbReference type="PROSITE" id="PS00108">
    <property type="entry name" value="PROTEIN_KINASE_ST"/>
    <property type="match status" value="1"/>
</dbReference>
<feature type="region of interest" description="Disordered" evidence="6">
    <location>
        <begin position="379"/>
        <end position="419"/>
    </location>
</feature>
<dbReference type="SMART" id="SM00220">
    <property type="entry name" value="S_TKc"/>
    <property type="match status" value="1"/>
</dbReference>
<dbReference type="PANTHER" id="PTHR43289">
    <property type="entry name" value="MITOGEN-ACTIVATED PROTEIN KINASE KINASE KINASE 20-RELATED"/>
    <property type="match status" value="1"/>
</dbReference>
<dbReference type="Proteomes" id="UP000318538">
    <property type="component" value="Chromosome"/>
</dbReference>
<dbReference type="InterPro" id="IPR017441">
    <property type="entry name" value="Protein_kinase_ATP_BS"/>
</dbReference>
<keyword evidence="7" id="KW-0472">Membrane</keyword>
<keyword evidence="4 5" id="KW-0067">ATP-binding</keyword>
<dbReference type="InterPro" id="IPR011009">
    <property type="entry name" value="Kinase-like_dom_sf"/>
</dbReference>
<evidence type="ECO:0000256" key="1">
    <source>
        <dbReference type="ARBA" id="ARBA00022679"/>
    </source>
</evidence>
<dbReference type="AlphaFoldDB" id="A0A517NI99"/>
<dbReference type="InterPro" id="IPR008271">
    <property type="entry name" value="Ser/Thr_kinase_AS"/>
</dbReference>
<keyword evidence="7" id="KW-1133">Transmembrane helix</keyword>
<dbReference type="GO" id="GO:0005524">
    <property type="term" value="F:ATP binding"/>
    <property type="evidence" value="ECO:0007669"/>
    <property type="project" value="UniProtKB-UniRule"/>
</dbReference>
<evidence type="ECO:0000256" key="6">
    <source>
        <dbReference type="SAM" id="MobiDB-lite"/>
    </source>
</evidence>
<dbReference type="PROSITE" id="PS00107">
    <property type="entry name" value="PROTEIN_KINASE_ATP"/>
    <property type="match status" value="1"/>
</dbReference>
<keyword evidence="7" id="KW-0812">Transmembrane</keyword>
<evidence type="ECO:0000313" key="10">
    <source>
        <dbReference type="Proteomes" id="UP000318538"/>
    </source>
</evidence>
<keyword evidence="3 9" id="KW-0418">Kinase</keyword>
<dbReference type="Pfam" id="PF00069">
    <property type="entry name" value="Pkinase"/>
    <property type="match status" value="1"/>
</dbReference>
<protein>
    <submittedName>
        <fullName evidence="9">Serine/threonine-protein kinase PrkC</fullName>
        <ecNumber evidence="9">2.7.11.1</ecNumber>
    </submittedName>
</protein>
<dbReference type="CDD" id="cd14014">
    <property type="entry name" value="STKc_PknB_like"/>
    <property type="match status" value="1"/>
</dbReference>
<accession>A0A517NI99</accession>
<keyword evidence="1 9" id="KW-0808">Transferase</keyword>